<name>A0A9N9JK51_9GLOM</name>
<gene>
    <name evidence="2" type="ORF">DERYTH_LOCUS20426</name>
</gene>
<sequence length="234" mass="26800">TISNMSTISVPASTATEDKNVPTLIEAIKELKPNDLIEFLRREKDLQLDEDDFQVFRNEKITGGDFLIITENRLLSYGIKGGPAMRISNFVKKRNPAFSEEIKKGKIQYFLFFSYKTWSLDHYVTWILDNYGCTDELEAHYTFFYDVINAINRDSSASREHDINRASCIWKDESNTRIILGDVTNLIPVTGEKRNRNYYTTDAIGTSPKKEKISANSATTFKTGPNVQYPPSRK</sequence>
<dbReference type="SUPFAM" id="SSF47769">
    <property type="entry name" value="SAM/Pointed domain"/>
    <property type="match status" value="1"/>
</dbReference>
<comment type="caution">
    <text evidence="2">The sequence shown here is derived from an EMBL/GenBank/DDBJ whole genome shotgun (WGS) entry which is preliminary data.</text>
</comment>
<dbReference type="InterPro" id="IPR013761">
    <property type="entry name" value="SAM/pointed_sf"/>
</dbReference>
<keyword evidence="3" id="KW-1185">Reference proteome</keyword>
<evidence type="ECO:0000256" key="1">
    <source>
        <dbReference type="SAM" id="MobiDB-lite"/>
    </source>
</evidence>
<feature type="region of interest" description="Disordered" evidence="1">
    <location>
        <begin position="209"/>
        <end position="234"/>
    </location>
</feature>
<dbReference type="EMBL" id="CAJVPY010024047">
    <property type="protein sequence ID" value="CAG8786059.1"/>
    <property type="molecule type" value="Genomic_DNA"/>
</dbReference>
<evidence type="ECO:0000313" key="2">
    <source>
        <dbReference type="EMBL" id="CAG8786059.1"/>
    </source>
</evidence>
<dbReference type="OrthoDB" id="2310247at2759"/>
<dbReference type="Proteomes" id="UP000789405">
    <property type="component" value="Unassembled WGS sequence"/>
</dbReference>
<protein>
    <submittedName>
        <fullName evidence="2">13094_t:CDS:1</fullName>
    </submittedName>
</protein>
<dbReference type="Gene3D" id="1.10.150.50">
    <property type="entry name" value="Transcription Factor, Ets-1"/>
    <property type="match status" value="1"/>
</dbReference>
<evidence type="ECO:0000313" key="3">
    <source>
        <dbReference type="Proteomes" id="UP000789405"/>
    </source>
</evidence>
<proteinExistence type="predicted"/>
<dbReference type="AlphaFoldDB" id="A0A9N9JK51"/>
<feature type="non-terminal residue" evidence="2">
    <location>
        <position position="234"/>
    </location>
</feature>
<organism evidence="2 3">
    <name type="scientific">Dentiscutata erythropus</name>
    <dbReference type="NCBI Taxonomy" id="1348616"/>
    <lineage>
        <taxon>Eukaryota</taxon>
        <taxon>Fungi</taxon>
        <taxon>Fungi incertae sedis</taxon>
        <taxon>Mucoromycota</taxon>
        <taxon>Glomeromycotina</taxon>
        <taxon>Glomeromycetes</taxon>
        <taxon>Diversisporales</taxon>
        <taxon>Gigasporaceae</taxon>
        <taxon>Dentiscutata</taxon>
    </lineage>
</organism>
<accession>A0A9N9JK51</accession>
<feature type="compositionally biased region" description="Polar residues" evidence="1">
    <location>
        <begin position="214"/>
        <end position="226"/>
    </location>
</feature>
<reference evidence="2" key="1">
    <citation type="submission" date="2021-06" db="EMBL/GenBank/DDBJ databases">
        <authorList>
            <person name="Kallberg Y."/>
            <person name="Tangrot J."/>
            <person name="Rosling A."/>
        </authorList>
    </citation>
    <scope>NUCLEOTIDE SEQUENCE</scope>
    <source>
        <strain evidence="2">MA453B</strain>
    </source>
</reference>